<accession>A0A7Z7PP61</accession>
<dbReference type="EMBL" id="LS974202">
    <property type="protein sequence ID" value="SSC12677.1"/>
    <property type="molecule type" value="Genomic_DNA"/>
</dbReference>
<sequence>MKEGDGKRIISAFAKMKKSKGKSCCCDFQLEEIPEKNGTRPEDSSAESNCCEKSGEPEK</sequence>
<feature type="region of interest" description="Disordered" evidence="1">
    <location>
        <begin position="35"/>
        <end position="59"/>
    </location>
</feature>
<reference evidence="2 3" key="1">
    <citation type="submission" date="2017-01" db="EMBL/GenBank/DDBJ databases">
        <authorList>
            <person name="Erauso G."/>
        </authorList>
    </citation>
    <scope>NUCLEOTIDE SEQUENCE [LARGE SCALE GENOMIC DNA]</scope>
    <source>
        <strain evidence="2">MESINF1</strain>
    </source>
</reference>
<dbReference type="Proteomes" id="UP000250796">
    <property type="component" value="Chromosome MESINF"/>
</dbReference>
<protein>
    <submittedName>
        <fullName evidence="2">Uncharacterized protein</fullName>
    </submittedName>
</protein>
<evidence type="ECO:0000313" key="3">
    <source>
        <dbReference type="Proteomes" id="UP000250796"/>
    </source>
</evidence>
<name>A0A7Z7PP61_9BACT</name>
<gene>
    <name evidence="2" type="ORF">MESINF_1233</name>
</gene>
<dbReference type="AlphaFoldDB" id="A0A7Z7PP61"/>
<dbReference type="KEGG" id="minf:MESINF_1233"/>
<keyword evidence="3" id="KW-1185">Reference proteome</keyword>
<evidence type="ECO:0000256" key="1">
    <source>
        <dbReference type="SAM" id="MobiDB-lite"/>
    </source>
</evidence>
<proteinExistence type="predicted"/>
<evidence type="ECO:0000313" key="2">
    <source>
        <dbReference type="EMBL" id="SSC12677.1"/>
    </source>
</evidence>
<organism evidence="2 3">
    <name type="scientific">Mesotoga infera</name>
    <dbReference type="NCBI Taxonomy" id="1236046"/>
    <lineage>
        <taxon>Bacteria</taxon>
        <taxon>Thermotogati</taxon>
        <taxon>Thermotogota</taxon>
        <taxon>Thermotogae</taxon>
        <taxon>Kosmotogales</taxon>
        <taxon>Kosmotogaceae</taxon>
        <taxon>Mesotoga</taxon>
    </lineage>
</organism>